<organism evidence="4 5">
    <name type="scientific">Loigolactobacillus coryniformis subsp. coryniformis KCTC 3167 = DSM 20001</name>
    <dbReference type="NCBI Taxonomy" id="913848"/>
    <lineage>
        <taxon>Bacteria</taxon>
        <taxon>Bacillati</taxon>
        <taxon>Bacillota</taxon>
        <taxon>Bacilli</taxon>
        <taxon>Lactobacillales</taxon>
        <taxon>Lactobacillaceae</taxon>
        <taxon>Loigolactobacillus</taxon>
    </lineage>
</organism>
<dbReference type="SUPFAM" id="SSF55729">
    <property type="entry name" value="Acyl-CoA N-acyltransferases (Nat)"/>
    <property type="match status" value="1"/>
</dbReference>
<dbReference type="Gene3D" id="3.40.630.30">
    <property type="match status" value="1"/>
</dbReference>
<dbReference type="RefSeq" id="WP_010009424.1">
    <property type="nucleotide sequence ID" value="NZ_AZCN01000023.1"/>
</dbReference>
<dbReference type="Proteomes" id="UP000051181">
    <property type="component" value="Unassembled WGS sequence"/>
</dbReference>
<proteinExistence type="predicted"/>
<dbReference type="EMBL" id="AZCN01000023">
    <property type="protein sequence ID" value="KRK17509.1"/>
    <property type="molecule type" value="Genomic_DNA"/>
</dbReference>
<dbReference type="Pfam" id="PF00583">
    <property type="entry name" value="Acetyltransf_1"/>
    <property type="match status" value="1"/>
</dbReference>
<dbReference type="InterPro" id="IPR050832">
    <property type="entry name" value="Bact_Acetyltransf"/>
</dbReference>
<feature type="domain" description="N-acetyltransferase" evidence="3">
    <location>
        <begin position="5"/>
        <end position="172"/>
    </location>
</feature>
<evidence type="ECO:0000313" key="5">
    <source>
        <dbReference type="Proteomes" id="UP000051181"/>
    </source>
</evidence>
<dbReference type="PANTHER" id="PTHR43877">
    <property type="entry name" value="AMINOALKYLPHOSPHONATE N-ACETYLTRANSFERASE-RELATED-RELATED"/>
    <property type="match status" value="1"/>
</dbReference>
<accession>A0A0R1F6Z0</accession>
<comment type="caution">
    <text evidence="4">The sequence shown here is derived from an EMBL/GenBank/DDBJ whole genome shotgun (WGS) entry which is preliminary data.</text>
</comment>
<dbReference type="PANTHER" id="PTHR43877:SF2">
    <property type="entry name" value="AMINOALKYLPHOSPHONATE N-ACETYLTRANSFERASE-RELATED"/>
    <property type="match status" value="1"/>
</dbReference>
<evidence type="ECO:0000259" key="3">
    <source>
        <dbReference type="PROSITE" id="PS51186"/>
    </source>
</evidence>
<reference evidence="4 5" key="1">
    <citation type="journal article" date="2015" name="Genome Announc.">
        <title>Expanding the biotechnology potential of lactobacilli through comparative genomics of 213 strains and associated genera.</title>
        <authorList>
            <person name="Sun Z."/>
            <person name="Harris H.M."/>
            <person name="McCann A."/>
            <person name="Guo C."/>
            <person name="Argimon S."/>
            <person name="Zhang W."/>
            <person name="Yang X."/>
            <person name="Jeffery I.B."/>
            <person name="Cooney J.C."/>
            <person name="Kagawa T.F."/>
            <person name="Liu W."/>
            <person name="Song Y."/>
            <person name="Salvetti E."/>
            <person name="Wrobel A."/>
            <person name="Rasinkangas P."/>
            <person name="Parkhill J."/>
            <person name="Rea M.C."/>
            <person name="O'Sullivan O."/>
            <person name="Ritari J."/>
            <person name="Douillard F.P."/>
            <person name="Paul Ross R."/>
            <person name="Yang R."/>
            <person name="Briner A.E."/>
            <person name="Felis G.E."/>
            <person name="de Vos W.M."/>
            <person name="Barrangou R."/>
            <person name="Klaenhammer T.R."/>
            <person name="Caufield P.W."/>
            <person name="Cui Y."/>
            <person name="Zhang H."/>
            <person name="O'Toole P.W."/>
        </authorList>
    </citation>
    <scope>NUCLEOTIDE SEQUENCE [LARGE SCALE GENOMIC DNA]</scope>
    <source>
        <strain evidence="4 5">DSM 20001</strain>
    </source>
</reference>
<dbReference type="eggNOG" id="COG1670">
    <property type="taxonomic scope" value="Bacteria"/>
</dbReference>
<dbReference type="CDD" id="cd04301">
    <property type="entry name" value="NAT_SF"/>
    <property type="match status" value="1"/>
</dbReference>
<dbReference type="AlphaFoldDB" id="A0A0R1F6Z0"/>
<dbReference type="PATRIC" id="fig|913848.6.peg.957"/>
<gene>
    <name evidence="4" type="ORF">FD22_GL000926</name>
</gene>
<evidence type="ECO:0000256" key="1">
    <source>
        <dbReference type="ARBA" id="ARBA00022679"/>
    </source>
</evidence>
<dbReference type="PROSITE" id="PS51186">
    <property type="entry name" value="GNAT"/>
    <property type="match status" value="1"/>
</dbReference>
<protein>
    <submittedName>
        <fullName evidence="4">Acetyltransferase</fullName>
    </submittedName>
</protein>
<keyword evidence="1 4" id="KW-0808">Transferase</keyword>
<name>A0A0R1F6Z0_9LACO</name>
<dbReference type="GO" id="GO:0016747">
    <property type="term" value="F:acyltransferase activity, transferring groups other than amino-acyl groups"/>
    <property type="evidence" value="ECO:0007669"/>
    <property type="project" value="InterPro"/>
</dbReference>
<keyword evidence="2" id="KW-0012">Acyltransferase</keyword>
<dbReference type="GeneID" id="65916620"/>
<evidence type="ECO:0000256" key="2">
    <source>
        <dbReference type="ARBA" id="ARBA00023315"/>
    </source>
</evidence>
<dbReference type="InterPro" id="IPR016181">
    <property type="entry name" value="Acyl_CoA_acyltransferase"/>
</dbReference>
<dbReference type="InterPro" id="IPR000182">
    <property type="entry name" value="GNAT_dom"/>
</dbReference>
<evidence type="ECO:0000313" key="4">
    <source>
        <dbReference type="EMBL" id="KRK17509.1"/>
    </source>
</evidence>
<sequence>MSEEVTLRAVKPADAAALLKLLRQLDQETPFLLADATDLDSSVSAEAAQLQQLSHTANNLLLVAEFDGQLVGMARVAASLAPEIQHIGEVGVAVLHEFWGYGLGTALLEEVLTWAQANPLIRRLELTVQERNQRAYQLYQKLNFQVEGRSERGFYDAQDGFQTVIHMARLIDHQSK</sequence>